<protein>
    <submittedName>
        <fullName evidence="1">Uncharacterized protein</fullName>
    </submittedName>
</protein>
<evidence type="ECO:0000313" key="1">
    <source>
        <dbReference type="EMBL" id="JAH69301.1"/>
    </source>
</evidence>
<accession>A0A0E9UU82</accession>
<dbReference type="EMBL" id="GBXM01039276">
    <property type="protein sequence ID" value="JAH69301.1"/>
    <property type="molecule type" value="Transcribed_RNA"/>
</dbReference>
<reference evidence="1" key="1">
    <citation type="submission" date="2014-11" db="EMBL/GenBank/DDBJ databases">
        <authorList>
            <person name="Amaro Gonzalez C."/>
        </authorList>
    </citation>
    <scope>NUCLEOTIDE SEQUENCE</scope>
</reference>
<sequence>MLMEPSQILPAHFLGANSTPHSQHYLVIQSGLRS</sequence>
<name>A0A0E9UU82_ANGAN</name>
<dbReference type="AlphaFoldDB" id="A0A0E9UU82"/>
<reference evidence="1" key="2">
    <citation type="journal article" date="2015" name="Fish Shellfish Immunol.">
        <title>Early steps in the European eel (Anguilla anguilla)-Vibrio vulnificus interaction in the gills: Role of the RtxA13 toxin.</title>
        <authorList>
            <person name="Callol A."/>
            <person name="Pajuelo D."/>
            <person name="Ebbesson L."/>
            <person name="Teles M."/>
            <person name="MacKenzie S."/>
            <person name="Amaro C."/>
        </authorList>
    </citation>
    <scope>NUCLEOTIDE SEQUENCE</scope>
</reference>
<proteinExistence type="predicted"/>
<organism evidence="1">
    <name type="scientific">Anguilla anguilla</name>
    <name type="common">European freshwater eel</name>
    <name type="synonym">Muraena anguilla</name>
    <dbReference type="NCBI Taxonomy" id="7936"/>
    <lineage>
        <taxon>Eukaryota</taxon>
        <taxon>Metazoa</taxon>
        <taxon>Chordata</taxon>
        <taxon>Craniata</taxon>
        <taxon>Vertebrata</taxon>
        <taxon>Euteleostomi</taxon>
        <taxon>Actinopterygii</taxon>
        <taxon>Neopterygii</taxon>
        <taxon>Teleostei</taxon>
        <taxon>Anguilliformes</taxon>
        <taxon>Anguillidae</taxon>
        <taxon>Anguilla</taxon>
    </lineage>
</organism>